<evidence type="ECO:0000313" key="1">
    <source>
        <dbReference type="EMBL" id="KKN87632.1"/>
    </source>
</evidence>
<dbReference type="EMBL" id="LAZR01000136">
    <property type="protein sequence ID" value="KKN87632.1"/>
    <property type="molecule type" value="Genomic_DNA"/>
</dbReference>
<evidence type="ECO:0008006" key="2">
    <source>
        <dbReference type="Google" id="ProtNLM"/>
    </source>
</evidence>
<accession>A0A0F9UJT5</accession>
<sequence>MKHSVHALGGGETEFEERTLFGLRRRRVLCLALDPDEDETIMAALVEGIIVNGIPLPSGTAMAVHLGDKIILPGGKAYFMVKPVE</sequence>
<organism evidence="1">
    <name type="scientific">marine sediment metagenome</name>
    <dbReference type="NCBI Taxonomy" id="412755"/>
    <lineage>
        <taxon>unclassified sequences</taxon>
        <taxon>metagenomes</taxon>
        <taxon>ecological metagenomes</taxon>
    </lineage>
</organism>
<name>A0A0F9UJT5_9ZZZZ</name>
<proteinExistence type="predicted"/>
<dbReference type="AlphaFoldDB" id="A0A0F9UJT5"/>
<gene>
    <name evidence="1" type="ORF">LCGC14_0256780</name>
</gene>
<comment type="caution">
    <text evidence="1">The sequence shown here is derived from an EMBL/GenBank/DDBJ whole genome shotgun (WGS) entry which is preliminary data.</text>
</comment>
<protein>
    <recommendedName>
        <fullName evidence="2">FHA domain-containing protein</fullName>
    </recommendedName>
</protein>
<reference evidence="1" key="1">
    <citation type="journal article" date="2015" name="Nature">
        <title>Complex archaea that bridge the gap between prokaryotes and eukaryotes.</title>
        <authorList>
            <person name="Spang A."/>
            <person name="Saw J.H."/>
            <person name="Jorgensen S.L."/>
            <person name="Zaremba-Niedzwiedzka K."/>
            <person name="Martijn J."/>
            <person name="Lind A.E."/>
            <person name="van Eijk R."/>
            <person name="Schleper C."/>
            <person name="Guy L."/>
            <person name="Ettema T.J."/>
        </authorList>
    </citation>
    <scope>NUCLEOTIDE SEQUENCE</scope>
</reference>